<dbReference type="Proteomes" id="UP000030758">
    <property type="component" value="Unassembled WGS sequence"/>
</dbReference>
<proteinExistence type="predicted"/>
<protein>
    <submittedName>
        <fullName evidence="2">Uncharacterized protein</fullName>
    </submittedName>
</protein>
<sequence length="53" mass="6354">MVHFEKEERPVAEKTKTSNGVRKRIDNRVMTVRYIGPWMMTVDDQQKEVEMDN</sequence>
<dbReference type="AlphaFoldDB" id="A0A085NIV1"/>
<dbReference type="EMBL" id="KL367496">
    <property type="protein sequence ID" value="KFD69397.1"/>
    <property type="molecule type" value="Genomic_DNA"/>
</dbReference>
<feature type="compositionally biased region" description="Basic and acidic residues" evidence="1">
    <location>
        <begin position="1"/>
        <end position="16"/>
    </location>
</feature>
<evidence type="ECO:0000256" key="1">
    <source>
        <dbReference type="SAM" id="MobiDB-lite"/>
    </source>
</evidence>
<organism evidence="2">
    <name type="scientific">Trichuris suis</name>
    <name type="common">pig whipworm</name>
    <dbReference type="NCBI Taxonomy" id="68888"/>
    <lineage>
        <taxon>Eukaryota</taxon>
        <taxon>Metazoa</taxon>
        <taxon>Ecdysozoa</taxon>
        <taxon>Nematoda</taxon>
        <taxon>Enoplea</taxon>
        <taxon>Dorylaimia</taxon>
        <taxon>Trichinellida</taxon>
        <taxon>Trichuridae</taxon>
        <taxon>Trichuris</taxon>
    </lineage>
</organism>
<evidence type="ECO:0000313" key="2">
    <source>
        <dbReference type="EMBL" id="KFD69397.1"/>
    </source>
</evidence>
<name>A0A085NIV1_9BILA</name>
<reference evidence="2" key="1">
    <citation type="journal article" date="2014" name="Nat. Genet.">
        <title>Genome and transcriptome of the porcine whipworm Trichuris suis.</title>
        <authorList>
            <person name="Jex A.R."/>
            <person name="Nejsum P."/>
            <person name="Schwarz E.M."/>
            <person name="Hu L."/>
            <person name="Young N.D."/>
            <person name="Hall R.S."/>
            <person name="Korhonen P.K."/>
            <person name="Liao S."/>
            <person name="Thamsborg S."/>
            <person name="Xia J."/>
            <person name="Xu P."/>
            <person name="Wang S."/>
            <person name="Scheerlinck J.P."/>
            <person name="Hofmann A."/>
            <person name="Sternberg P.W."/>
            <person name="Wang J."/>
            <person name="Gasser R.B."/>
        </authorList>
    </citation>
    <scope>NUCLEOTIDE SEQUENCE [LARGE SCALE GENOMIC DNA]</scope>
    <source>
        <strain evidence="2">DCEP-RM93F</strain>
    </source>
</reference>
<feature type="region of interest" description="Disordered" evidence="1">
    <location>
        <begin position="1"/>
        <end position="20"/>
    </location>
</feature>
<accession>A0A085NIV1</accession>
<gene>
    <name evidence="2" type="ORF">M514_18546</name>
</gene>